<dbReference type="EMBL" id="CP036434">
    <property type="protein sequence ID" value="QDV08849.1"/>
    <property type="molecule type" value="Genomic_DNA"/>
</dbReference>
<dbReference type="InterPro" id="IPR006638">
    <property type="entry name" value="Elp3/MiaA/NifB-like_rSAM"/>
</dbReference>
<keyword evidence="9" id="KW-1185">Reference proteome</keyword>
<dbReference type="GO" id="GO:0003824">
    <property type="term" value="F:catalytic activity"/>
    <property type="evidence" value="ECO:0007669"/>
    <property type="project" value="InterPro"/>
</dbReference>
<keyword evidence="5" id="KW-0411">Iron-sulfur</keyword>
<dbReference type="SUPFAM" id="SSF102114">
    <property type="entry name" value="Radical SAM enzymes"/>
    <property type="match status" value="1"/>
</dbReference>
<reference evidence="8 9" key="1">
    <citation type="submission" date="2019-02" db="EMBL/GenBank/DDBJ databases">
        <title>Deep-cultivation of Planctomycetes and their phenomic and genomic characterization uncovers novel biology.</title>
        <authorList>
            <person name="Wiegand S."/>
            <person name="Jogler M."/>
            <person name="Boedeker C."/>
            <person name="Pinto D."/>
            <person name="Vollmers J."/>
            <person name="Rivas-Marin E."/>
            <person name="Kohn T."/>
            <person name="Peeters S.H."/>
            <person name="Heuer A."/>
            <person name="Rast P."/>
            <person name="Oberbeckmann S."/>
            <person name="Bunk B."/>
            <person name="Jeske O."/>
            <person name="Meyerdierks A."/>
            <person name="Storesund J.E."/>
            <person name="Kallscheuer N."/>
            <person name="Luecker S."/>
            <person name="Lage O.M."/>
            <person name="Pohl T."/>
            <person name="Merkel B.J."/>
            <person name="Hornburger P."/>
            <person name="Mueller R.-W."/>
            <person name="Bruemmer F."/>
            <person name="Labrenz M."/>
            <person name="Spormann A.M."/>
            <person name="Op den Camp H."/>
            <person name="Overmann J."/>
            <person name="Amann R."/>
            <person name="Jetten M.S.M."/>
            <person name="Mascher T."/>
            <person name="Medema M.H."/>
            <person name="Devos D.P."/>
            <person name="Kaster A.-K."/>
            <person name="Ovreas L."/>
            <person name="Rohde M."/>
            <person name="Galperin M.Y."/>
            <person name="Jogler C."/>
        </authorList>
    </citation>
    <scope>NUCLEOTIDE SEQUENCE [LARGE SCALE GENOMIC DNA]</scope>
    <source>
        <strain evidence="8 9">Poly30</strain>
    </source>
</reference>
<sequence length="512" mass="55286">MRLENGQASLGSAHRIGLQRAADVAGPGGRRTAPLPPIGLLVAATALREHEGLRRGAPPRLQLTDAAITPSGKDAGSRDEATERTLAFEPEAVLLASEPIELPERGGSRQPADGPAPWLDRMVDAGHRLGKGPSGAPFRILWIDETQDAARVLLEEGAADLVVRGEADEFMPSLVEAAIAGRTDWSGQRGVSWHDGTAVRHERMGATTLKLATPAWDLIDLSRYSGTNEASWLSGTRLETWGHQLLRHLPTRVQEGVQERLRVPRSSGSREATIFTSRTCPPDCPTCHGSFGSHGRERSVAEIVQEVRELVQKHRVRHIAIGDPAFDGQPARAEAIVNAIAKLRSAPGYGRLTVSFPRGLRGDGLTPGLIDALLRAGATTLPLRVTTASPRLQRLLKENIDLQKVDKALGHMADRGVRGHLMLRLGLPTETVGEAAHTIRWARASQAATADFESGRQVDLGPAWTRDQSGDIDDFPSLRRRALTSFYSSPARAGRLAKSVPASLAHAIQRRI</sequence>
<dbReference type="PANTHER" id="PTHR43409:SF16">
    <property type="entry name" value="SLR0320 PROTEIN"/>
    <property type="match status" value="1"/>
</dbReference>
<evidence type="ECO:0000313" key="8">
    <source>
        <dbReference type="EMBL" id="QDV08849.1"/>
    </source>
</evidence>
<dbReference type="InterPro" id="IPR007197">
    <property type="entry name" value="rSAM"/>
</dbReference>
<dbReference type="SMART" id="SM00729">
    <property type="entry name" value="Elp3"/>
    <property type="match status" value="1"/>
</dbReference>
<proteinExistence type="predicted"/>
<dbReference type="GO" id="GO:0005829">
    <property type="term" value="C:cytosol"/>
    <property type="evidence" value="ECO:0007669"/>
    <property type="project" value="TreeGrafter"/>
</dbReference>
<comment type="cofactor">
    <cofactor evidence="1">
        <name>[4Fe-4S] cluster</name>
        <dbReference type="ChEBI" id="CHEBI:49883"/>
    </cofactor>
</comment>
<accession>A0A518EXN5</accession>
<evidence type="ECO:0000313" key="9">
    <source>
        <dbReference type="Proteomes" id="UP000320390"/>
    </source>
</evidence>
<protein>
    <submittedName>
        <fullName evidence="8">Radical SAM superfamily protein</fullName>
    </submittedName>
</protein>
<dbReference type="InterPro" id="IPR058240">
    <property type="entry name" value="rSAM_sf"/>
</dbReference>
<dbReference type="InterPro" id="IPR051198">
    <property type="entry name" value="BchE-like"/>
</dbReference>
<evidence type="ECO:0000256" key="4">
    <source>
        <dbReference type="ARBA" id="ARBA00023004"/>
    </source>
</evidence>
<dbReference type="SFLD" id="SFLDG01082">
    <property type="entry name" value="B12-binding_domain_containing"/>
    <property type="match status" value="1"/>
</dbReference>
<dbReference type="InterPro" id="IPR023404">
    <property type="entry name" value="rSAM_horseshoe"/>
</dbReference>
<gene>
    <name evidence="8" type="ORF">Poly30_44040</name>
</gene>
<dbReference type="AlphaFoldDB" id="A0A518EXN5"/>
<name>A0A518EXN5_9BACT</name>
<dbReference type="Pfam" id="PF04055">
    <property type="entry name" value="Radical_SAM"/>
    <property type="match status" value="1"/>
</dbReference>
<keyword evidence="2" id="KW-0949">S-adenosyl-L-methionine</keyword>
<dbReference type="SFLD" id="SFLDS00029">
    <property type="entry name" value="Radical_SAM"/>
    <property type="match status" value="1"/>
</dbReference>
<organism evidence="8 9">
    <name type="scientific">Saltatorellus ferox</name>
    <dbReference type="NCBI Taxonomy" id="2528018"/>
    <lineage>
        <taxon>Bacteria</taxon>
        <taxon>Pseudomonadati</taxon>
        <taxon>Planctomycetota</taxon>
        <taxon>Planctomycetia</taxon>
        <taxon>Planctomycetia incertae sedis</taxon>
        <taxon>Saltatorellus</taxon>
    </lineage>
</organism>
<evidence type="ECO:0000256" key="3">
    <source>
        <dbReference type="ARBA" id="ARBA00022723"/>
    </source>
</evidence>
<keyword evidence="3" id="KW-0479">Metal-binding</keyword>
<evidence type="ECO:0000259" key="7">
    <source>
        <dbReference type="SMART" id="SM00729"/>
    </source>
</evidence>
<evidence type="ECO:0000256" key="5">
    <source>
        <dbReference type="ARBA" id="ARBA00023014"/>
    </source>
</evidence>
<dbReference type="Proteomes" id="UP000320390">
    <property type="component" value="Chromosome"/>
</dbReference>
<evidence type="ECO:0000256" key="2">
    <source>
        <dbReference type="ARBA" id="ARBA00022691"/>
    </source>
</evidence>
<evidence type="ECO:0000256" key="6">
    <source>
        <dbReference type="SAM" id="MobiDB-lite"/>
    </source>
</evidence>
<dbReference type="OrthoDB" id="9801424at2"/>
<dbReference type="GO" id="GO:0046872">
    <property type="term" value="F:metal ion binding"/>
    <property type="evidence" value="ECO:0007669"/>
    <property type="project" value="UniProtKB-KW"/>
</dbReference>
<evidence type="ECO:0000256" key="1">
    <source>
        <dbReference type="ARBA" id="ARBA00001966"/>
    </source>
</evidence>
<keyword evidence="4" id="KW-0408">Iron</keyword>
<dbReference type="PANTHER" id="PTHR43409">
    <property type="entry name" value="ANAEROBIC MAGNESIUM-PROTOPORPHYRIN IX MONOMETHYL ESTER CYCLASE-RELATED"/>
    <property type="match status" value="1"/>
</dbReference>
<feature type="domain" description="Elp3/MiaA/NifB-like radical SAM core" evidence="7">
    <location>
        <begin position="270"/>
        <end position="486"/>
    </location>
</feature>
<dbReference type="GO" id="GO:0051536">
    <property type="term" value="F:iron-sulfur cluster binding"/>
    <property type="evidence" value="ECO:0007669"/>
    <property type="project" value="UniProtKB-KW"/>
</dbReference>
<dbReference type="Gene3D" id="3.80.30.20">
    <property type="entry name" value="tm_1862 like domain"/>
    <property type="match status" value="1"/>
</dbReference>
<dbReference type="RefSeq" id="WP_145202215.1">
    <property type="nucleotide sequence ID" value="NZ_CP036434.1"/>
</dbReference>
<feature type="region of interest" description="Disordered" evidence="6">
    <location>
        <begin position="51"/>
        <end position="80"/>
    </location>
</feature>